<sequence length="210" mass="23685">MELAKHALKKFEKHNTSKYHRDSKVYANNFLTIKSGSVLDVASHIDCQHKKDREENRAALRPIIETILFCEEQELPLRGDDSGPISLDKPTNKDGKSRALLRFGANAVDETLKNTYQVKETQHVSAQIQNEVINIATTLIHKELVKKIKEAGCFSILVDKTIDVSGVEQMSICVRYVSTENSKRTLRDDFLALVPVHDQSAESLLTLILE</sequence>
<accession>A0A8K0G084</accession>
<comment type="caution">
    <text evidence="2">The sequence shown here is derived from an EMBL/GenBank/DDBJ whole genome shotgun (WGS) entry which is preliminary data.</text>
</comment>
<dbReference type="InterPro" id="IPR025398">
    <property type="entry name" value="DUF4371"/>
</dbReference>
<name>A0A8K0G084_IGNLU</name>
<gene>
    <name evidence="2" type="ORF">ILUMI_22770</name>
</gene>
<dbReference type="OrthoDB" id="6775123at2759"/>
<evidence type="ECO:0000313" key="2">
    <source>
        <dbReference type="EMBL" id="KAF2883407.1"/>
    </source>
</evidence>
<dbReference type="PANTHER" id="PTHR45749:SF21">
    <property type="entry name" value="DUF4371 DOMAIN-CONTAINING PROTEIN"/>
    <property type="match status" value="1"/>
</dbReference>
<dbReference type="Proteomes" id="UP000801492">
    <property type="component" value="Unassembled WGS sequence"/>
</dbReference>
<dbReference type="EMBL" id="VTPC01090429">
    <property type="protein sequence ID" value="KAF2883407.1"/>
    <property type="molecule type" value="Genomic_DNA"/>
</dbReference>
<dbReference type="PANTHER" id="PTHR45749">
    <property type="match status" value="1"/>
</dbReference>
<organism evidence="2 3">
    <name type="scientific">Ignelater luminosus</name>
    <name type="common">Cucubano</name>
    <name type="synonym">Pyrophorus luminosus</name>
    <dbReference type="NCBI Taxonomy" id="2038154"/>
    <lineage>
        <taxon>Eukaryota</taxon>
        <taxon>Metazoa</taxon>
        <taxon>Ecdysozoa</taxon>
        <taxon>Arthropoda</taxon>
        <taxon>Hexapoda</taxon>
        <taxon>Insecta</taxon>
        <taxon>Pterygota</taxon>
        <taxon>Neoptera</taxon>
        <taxon>Endopterygota</taxon>
        <taxon>Coleoptera</taxon>
        <taxon>Polyphaga</taxon>
        <taxon>Elateriformia</taxon>
        <taxon>Elateroidea</taxon>
        <taxon>Elateridae</taxon>
        <taxon>Agrypninae</taxon>
        <taxon>Pyrophorini</taxon>
        <taxon>Ignelater</taxon>
    </lineage>
</organism>
<reference evidence="2" key="1">
    <citation type="submission" date="2019-08" db="EMBL/GenBank/DDBJ databases">
        <title>The genome of the North American firefly Photinus pyralis.</title>
        <authorList>
            <consortium name="Photinus pyralis genome working group"/>
            <person name="Fallon T.R."/>
            <person name="Sander Lower S.E."/>
            <person name="Weng J.-K."/>
        </authorList>
    </citation>
    <scope>NUCLEOTIDE SEQUENCE</scope>
    <source>
        <strain evidence="2">TRF0915ILg1</strain>
        <tissue evidence="2">Whole body</tissue>
    </source>
</reference>
<dbReference type="AlphaFoldDB" id="A0A8K0G084"/>
<dbReference type="Pfam" id="PF14291">
    <property type="entry name" value="DUF4371"/>
    <property type="match status" value="1"/>
</dbReference>
<protein>
    <recommendedName>
        <fullName evidence="1">DUF4371 domain-containing protein</fullName>
    </recommendedName>
</protein>
<evidence type="ECO:0000259" key="1">
    <source>
        <dbReference type="Pfam" id="PF14291"/>
    </source>
</evidence>
<proteinExistence type="predicted"/>
<evidence type="ECO:0000313" key="3">
    <source>
        <dbReference type="Proteomes" id="UP000801492"/>
    </source>
</evidence>
<keyword evidence="3" id="KW-1185">Reference proteome</keyword>
<feature type="domain" description="DUF4371" evidence="1">
    <location>
        <begin position="19"/>
        <end position="205"/>
    </location>
</feature>